<protein>
    <recommendedName>
        <fullName evidence="1">Schlafen AlbA-2 domain-containing protein</fullName>
    </recommendedName>
</protein>
<gene>
    <name evidence="2" type="ORF">ATZ36_08565</name>
</gene>
<accession>A0A1E5IHG4</accession>
<dbReference type="EMBL" id="LNVX01000638">
    <property type="protein sequence ID" value="OEG69603.1"/>
    <property type="molecule type" value="Genomic_DNA"/>
</dbReference>
<dbReference type="Gene3D" id="3.30.950.30">
    <property type="entry name" value="Schlafen, AAA domain"/>
    <property type="match status" value="1"/>
</dbReference>
<dbReference type="Proteomes" id="UP000095237">
    <property type="component" value="Unassembled WGS sequence"/>
</dbReference>
<evidence type="ECO:0000313" key="2">
    <source>
        <dbReference type="EMBL" id="OEG69603.1"/>
    </source>
</evidence>
<evidence type="ECO:0000259" key="1">
    <source>
        <dbReference type="Pfam" id="PF04326"/>
    </source>
</evidence>
<dbReference type="AlphaFoldDB" id="A0A1E5IHG4"/>
<dbReference type="InterPro" id="IPR007421">
    <property type="entry name" value="Schlafen_AlbA_2_dom"/>
</dbReference>
<dbReference type="InterPro" id="IPR038461">
    <property type="entry name" value="Schlafen_AlbA_2_dom_sf"/>
</dbReference>
<keyword evidence="3" id="KW-1185">Reference proteome</keyword>
<organism evidence="2 3">
    <name type="scientific">Endomicrobium trichonymphae</name>
    <dbReference type="NCBI Taxonomy" id="1408204"/>
    <lineage>
        <taxon>Bacteria</taxon>
        <taxon>Pseudomonadati</taxon>
        <taxon>Elusimicrobiota</taxon>
        <taxon>Endomicrobiia</taxon>
        <taxon>Endomicrobiales</taxon>
        <taxon>Endomicrobiaceae</taxon>
        <taxon>Candidatus Endomicrobiellum</taxon>
    </lineage>
</organism>
<dbReference type="PANTHER" id="PTHR30595">
    <property type="entry name" value="GLPR-RELATED TRANSCRIPTIONAL REPRESSOR"/>
    <property type="match status" value="1"/>
</dbReference>
<feature type="domain" description="Schlafen AlbA-2" evidence="1">
    <location>
        <begin position="13"/>
        <end position="104"/>
    </location>
</feature>
<sequence>MNKKINQLLSRGERSNIEFKECARGISSTVYETVCAFLNAKGGDISLGVKDNGNIIGIAKEHIASIKHDFVTSVNNPSKLSPTACLSPEEIFIDGKKFYILLCRKVLRFTGVLQRYLYAMTARI</sequence>
<name>A0A1E5IHG4_ENDTX</name>
<dbReference type="Pfam" id="PF04326">
    <property type="entry name" value="SLFN_AlbA_2"/>
    <property type="match status" value="1"/>
</dbReference>
<comment type="caution">
    <text evidence="2">The sequence shown here is derived from an EMBL/GenBank/DDBJ whole genome shotgun (WGS) entry which is preliminary data.</text>
</comment>
<reference evidence="2 3" key="1">
    <citation type="submission" date="2015-11" db="EMBL/GenBank/DDBJ databases">
        <title>Evidence for parallel genomic evolution in an endosymbiosis of termite gut flagellates.</title>
        <authorList>
            <person name="Zheng H."/>
        </authorList>
    </citation>
    <scope>NUCLEOTIDE SEQUENCE [LARGE SCALE GENOMIC DNA]</scope>
    <source>
        <strain evidence="2 3">CET450</strain>
    </source>
</reference>
<dbReference type="PANTHER" id="PTHR30595:SF6">
    <property type="entry name" value="SCHLAFEN ALBA-2 DOMAIN-CONTAINING PROTEIN"/>
    <property type="match status" value="1"/>
</dbReference>
<evidence type="ECO:0000313" key="3">
    <source>
        <dbReference type="Proteomes" id="UP000095237"/>
    </source>
</evidence>
<proteinExistence type="predicted"/>